<reference evidence="2" key="1">
    <citation type="submission" date="2020-05" db="EMBL/GenBank/DDBJ databases">
        <authorList>
            <person name="Chiriac C."/>
            <person name="Salcher M."/>
            <person name="Ghai R."/>
            <person name="Kavagutti S V."/>
        </authorList>
    </citation>
    <scope>NUCLEOTIDE SEQUENCE</scope>
</reference>
<dbReference type="AlphaFoldDB" id="A0A6J7LHL7"/>
<dbReference type="EMBL" id="CAFBNJ010000150">
    <property type="protein sequence ID" value="CAB4965469.1"/>
    <property type="molecule type" value="Genomic_DNA"/>
</dbReference>
<evidence type="ECO:0000313" key="2">
    <source>
        <dbReference type="EMBL" id="CAB4965469.1"/>
    </source>
</evidence>
<feature type="region of interest" description="Disordered" evidence="1">
    <location>
        <begin position="127"/>
        <end position="172"/>
    </location>
</feature>
<feature type="compositionally biased region" description="Low complexity" evidence="1">
    <location>
        <begin position="128"/>
        <end position="142"/>
    </location>
</feature>
<accession>A0A6J7LHL7</accession>
<evidence type="ECO:0000256" key="1">
    <source>
        <dbReference type="SAM" id="MobiDB-lite"/>
    </source>
</evidence>
<sequence length="172" mass="18053">MACNMSIASPERTSPTTMRSGLMRSALRTRSRMEASPAPSAFAGRHSSRKIWRPGSRSSAASSIVTTRSSAGMNAATALSNVVFPAPAPPLTMMLHRDCTAHSSNFATPGEQTSGNWIVRAPNLRMVSSGPSTESGGTTPLTREPSGSRASTIGDVRSMRKPSGATMRSRSA</sequence>
<protein>
    <submittedName>
        <fullName evidence="2">Unannotated protein</fullName>
    </submittedName>
</protein>
<name>A0A6J7LHL7_9ZZZZ</name>
<gene>
    <name evidence="2" type="ORF">UFOPK3785_01900</name>
</gene>
<feature type="region of interest" description="Disordered" evidence="1">
    <location>
        <begin position="1"/>
        <end position="60"/>
    </location>
</feature>
<proteinExistence type="predicted"/>
<organism evidence="2">
    <name type="scientific">freshwater metagenome</name>
    <dbReference type="NCBI Taxonomy" id="449393"/>
    <lineage>
        <taxon>unclassified sequences</taxon>
        <taxon>metagenomes</taxon>
        <taxon>ecological metagenomes</taxon>
    </lineage>
</organism>
<dbReference type="AntiFam" id="ANF00147">
    <property type="entry name" value="Shadow ORF (opposite ptlH)"/>
</dbReference>